<feature type="non-terminal residue" evidence="1">
    <location>
        <position position="1"/>
    </location>
</feature>
<gene>
    <name evidence="1" type="ORF">L227DRAFT_463315</name>
</gene>
<dbReference type="EMBL" id="ML122426">
    <property type="protein sequence ID" value="RPD52122.1"/>
    <property type="molecule type" value="Genomic_DNA"/>
</dbReference>
<name>A0A5C2RKJ6_9APHY</name>
<dbReference type="STRING" id="1328759.A0A5C2RKJ6"/>
<proteinExistence type="predicted"/>
<keyword evidence="2" id="KW-1185">Reference proteome</keyword>
<dbReference type="OrthoDB" id="2803783at2759"/>
<evidence type="ECO:0000313" key="1">
    <source>
        <dbReference type="EMBL" id="RPD52122.1"/>
    </source>
</evidence>
<evidence type="ECO:0000313" key="2">
    <source>
        <dbReference type="Proteomes" id="UP000313359"/>
    </source>
</evidence>
<dbReference type="AlphaFoldDB" id="A0A5C2RKJ6"/>
<protein>
    <submittedName>
        <fullName evidence="1">Uncharacterized protein</fullName>
    </submittedName>
</protein>
<reference evidence="1" key="1">
    <citation type="journal article" date="2018" name="Genome Biol. Evol.">
        <title>Genomics and development of Lentinus tigrinus, a white-rot wood-decaying mushroom with dimorphic fruiting bodies.</title>
        <authorList>
            <person name="Wu B."/>
            <person name="Xu Z."/>
            <person name="Knudson A."/>
            <person name="Carlson A."/>
            <person name="Chen N."/>
            <person name="Kovaka S."/>
            <person name="LaButti K."/>
            <person name="Lipzen A."/>
            <person name="Pennachio C."/>
            <person name="Riley R."/>
            <person name="Schakwitz W."/>
            <person name="Umezawa K."/>
            <person name="Ohm R.A."/>
            <person name="Grigoriev I.V."/>
            <person name="Nagy L.G."/>
            <person name="Gibbons J."/>
            <person name="Hibbett D."/>
        </authorList>
    </citation>
    <scope>NUCLEOTIDE SEQUENCE [LARGE SCALE GENOMIC DNA]</scope>
    <source>
        <strain evidence="1">ALCF2SS1-6</strain>
    </source>
</reference>
<dbReference type="Proteomes" id="UP000313359">
    <property type="component" value="Unassembled WGS sequence"/>
</dbReference>
<organism evidence="1 2">
    <name type="scientific">Lentinus tigrinus ALCF2SS1-6</name>
    <dbReference type="NCBI Taxonomy" id="1328759"/>
    <lineage>
        <taxon>Eukaryota</taxon>
        <taxon>Fungi</taxon>
        <taxon>Dikarya</taxon>
        <taxon>Basidiomycota</taxon>
        <taxon>Agaricomycotina</taxon>
        <taxon>Agaricomycetes</taxon>
        <taxon>Polyporales</taxon>
        <taxon>Polyporaceae</taxon>
        <taxon>Lentinus</taxon>
    </lineage>
</organism>
<feature type="non-terminal residue" evidence="1">
    <location>
        <position position="136"/>
    </location>
</feature>
<accession>A0A5C2RKJ6</accession>
<sequence length="136" mass="16045">PEWVLNAIEYFEYHLEAGGHGWRRLVDAWQRFEMHMGYPEGRKKQSHLPTALRPDEFAQWMKEGRDYEKLPVLTDQAAFGVQWRTWWASLQPTDRRIEGSATMLQRVVPSDPSMWDILRHGGPCGLFLFVMGLAWW</sequence>